<evidence type="ECO:0000256" key="14">
    <source>
        <dbReference type="ARBA" id="ARBA00023306"/>
    </source>
</evidence>
<evidence type="ECO:0000256" key="3">
    <source>
        <dbReference type="ARBA" id="ARBA00004629"/>
    </source>
</evidence>
<dbReference type="OrthoDB" id="5516652at2759"/>
<evidence type="ECO:0000256" key="5">
    <source>
        <dbReference type="ARBA" id="ARBA00020259"/>
    </source>
</evidence>
<dbReference type="Pfam" id="PF08650">
    <property type="entry name" value="DASH_Dad4"/>
    <property type="match status" value="1"/>
</dbReference>
<evidence type="ECO:0000256" key="12">
    <source>
        <dbReference type="ARBA" id="ARBA00023212"/>
    </source>
</evidence>
<comment type="caution">
    <text evidence="18">The sequence shown here is derived from an EMBL/GenBank/DDBJ whole genome shotgun (WGS) entry which is preliminary data.</text>
</comment>
<evidence type="ECO:0000256" key="8">
    <source>
        <dbReference type="ARBA" id="ARBA00022618"/>
    </source>
</evidence>
<evidence type="ECO:0000256" key="13">
    <source>
        <dbReference type="ARBA" id="ARBA00023242"/>
    </source>
</evidence>
<evidence type="ECO:0000256" key="6">
    <source>
        <dbReference type="ARBA" id="ARBA00022454"/>
    </source>
</evidence>
<name>A0A8H7R9E2_9FUNG</name>
<keyword evidence="14" id="KW-0131">Cell cycle</keyword>
<dbReference type="GO" id="GO:0005874">
    <property type="term" value="C:microtubule"/>
    <property type="evidence" value="ECO:0007669"/>
    <property type="project" value="UniProtKB-KW"/>
</dbReference>
<keyword evidence="6" id="KW-0158">Chromosome</keyword>
<evidence type="ECO:0000256" key="17">
    <source>
        <dbReference type="SAM" id="Coils"/>
    </source>
</evidence>
<evidence type="ECO:0000313" key="19">
    <source>
        <dbReference type="Proteomes" id="UP000650833"/>
    </source>
</evidence>
<evidence type="ECO:0000256" key="1">
    <source>
        <dbReference type="ARBA" id="ARBA00004123"/>
    </source>
</evidence>
<dbReference type="PANTHER" id="PTHR28222:SF1">
    <property type="entry name" value="DASH COMPLEX SUBUNIT DAD4"/>
    <property type="match status" value="1"/>
</dbReference>
<evidence type="ECO:0000256" key="4">
    <source>
        <dbReference type="ARBA" id="ARBA00009754"/>
    </source>
</evidence>
<dbReference type="GO" id="GO:0072686">
    <property type="term" value="C:mitotic spindle"/>
    <property type="evidence" value="ECO:0007669"/>
    <property type="project" value="InterPro"/>
</dbReference>
<keyword evidence="12" id="KW-0206">Cytoskeleton</keyword>
<organism evidence="18 19">
    <name type="scientific">Mucor plumbeus</name>
    <dbReference type="NCBI Taxonomy" id="97098"/>
    <lineage>
        <taxon>Eukaryota</taxon>
        <taxon>Fungi</taxon>
        <taxon>Fungi incertae sedis</taxon>
        <taxon>Mucoromycota</taxon>
        <taxon>Mucoromycotina</taxon>
        <taxon>Mucoromycetes</taxon>
        <taxon>Mucorales</taxon>
        <taxon>Mucorineae</taxon>
        <taxon>Mucoraceae</taxon>
        <taxon>Mucor</taxon>
    </lineage>
</organism>
<accession>A0A8H7R9E2</accession>
<dbReference type="EMBL" id="JAEPRC010000158">
    <property type="protein sequence ID" value="KAG2206187.1"/>
    <property type="molecule type" value="Genomic_DNA"/>
</dbReference>
<keyword evidence="11" id="KW-0995">Kinetochore</keyword>
<keyword evidence="13" id="KW-0539">Nucleus</keyword>
<keyword evidence="9" id="KW-0493">Microtubule</keyword>
<evidence type="ECO:0000256" key="9">
    <source>
        <dbReference type="ARBA" id="ARBA00022701"/>
    </source>
</evidence>
<reference evidence="18" key="1">
    <citation type="submission" date="2020-12" db="EMBL/GenBank/DDBJ databases">
        <title>Metabolic potential, ecology and presence of endohyphal bacteria is reflected in genomic diversity of Mucoromycotina.</title>
        <authorList>
            <person name="Muszewska A."/>
            <person name="Okrasinska A."/>
            <person name="Steczkiewicz K."/>
            <person name="Drgas O."/>
            <person name="Orlowska M."/>
            <person name="Perlinska-Lenart U."/>
            <person name="Aleksandrzak-Piekarczyk T."/>
            <person name="Szatraj K."/>
            <person name="Zielenkiewicz U."/>
            <person name="Pilsyk S."/>
            <person name="Malc E."/>
            <person name="Mieczkowski P."/>
            <person name="Kruszewska J.S."/>
            <person name="Biernat P."/>
            <person name="Pawlowska J."/>
        </authorList>
    </citation>
    <scope>NUCLEOTIDE SEQUENCE</scope>
    <source>
        <strain evidence="18">CBS 226.32</strain>
    </source>
</reference>
<feature type="coiled-coil region" evidence="17">
    <location>
        <begin position="20"/>
        <end position="47"/>
    </location>
</feature>
<evidence type="ECO:0000256" key="16">
    <source>
        <dbReference type="ARBA" id="ARBA00030569"/>
    </source>
</evidence>
<comment type="subcellular location">
    <subcellularLocation>
        <location evidence="3">Chromosome</location>
        <location evidence="3">Centromere</location>
        <location evidence="3">Kinetochore</location>
    </subcellularLocation>
    <subcellularLocation>
        <location evidence="2">Cytoplasm</location>
        <location evidence="2">Cytoskeleton</location>
        <location evidence="2">Spindle</location>
    </subcellularLocation>
    <subcellularLocation>
        <location evidence="1">Nucleus</location>
    </subcellularLocation>
</comment>
<dbReference type="GO" id="GO:0042729">
    <property type="term" value="C:DASH complex"/>
    <property type="evidence" value="ECO:0007669"/>
    <property type="project" value="InterPro"/>
</dbReference>
<dbReference type="Proteomes" id="UP000650833">
    <property type="component" value="Unassembled WGS sequence"/>
</dbReference>
<evidence type="ECO:0000256" key="10">
    <source>
        <dbReference type="ARBA" id="ARBA00022776"/>
    </source>
</evidence>
<keyword evidence="19" id="KW-1185">Reference proteome</keyword>
<sequence>MNNPHEQQQNALIHRIIENVGNLNKSIELLNDKLENLNKENSDIVLVSDMWKAYNGSVRIHIDNTKEQTEKS</sequence>
<dbReference type="GO" id="GO:0008608">
    <property type="term" value="P:attachment of spindle microtubules to kinetochore"/>
    <property type="evidence" value="ECO:0007669"/>
    <property type="project" value="InterPro"/>
</dbReference>
<evidence type="ECO:0000256" key="11">
    <source>
        <dbReference type="ARBA" id="ARBA00022838"/>
    </source>
</evidence>
<dbReference type="PANTHER" id="PTHR28222">
    <property type="entry name" value="DASH COMPLEX SUBUNIT DAD4"/>
    <property type="match status" value="1"/>
</dbReference>
<keyword evidence="8" id="KW-0132">Cell division</keyword>
<keyword evidence="15" id="KW-0137">Centromere</keyword>
<keyword evidence="7" id="KW-0963">Cytoplasm</keyword>
<protein>
    <recommendedName>
        <fullName evidence="5">DASH complex subunit DAD4</fullName>
    </recommendedName>
    <alternativeName>
        <fullName evidence="16">Outer kinetochore protein DAD4</fullName>
    </alternativeName>
</protein>
<dbReference type="GO" id="GO:0051301">
    <property type="term" value="P:cell division"/>
    <property type="evidence" value="ECO:0007669"/>
    <property type="project" value="UniProtKB-KW"/>
</dbReference>
<dbReference type="InterPro" id="IPR013959">
    <property type="entry name" value="DASH_Dad4"/>
</dbReference>
<evidence type="ECO:0000256" key="15">
    <source>
        <dbReference type="ARBA" id="ARBA00023328"/>
    </source>
</evidence>
<comment type="similarity">
    <text evidence="4">Belongs to the DASH complex DAD4 family.</text>
</comment>
<evidence type="ECO:0000256" key="2">
    <source>
        <dbReference type="ARBA" id="ARBA00004186"/>
    </source>
</evidence>
<keyword evidence="10" id="KW-0498">Mitosis</keyword>
<gene>
    <name evidence="18" type="ORF">INT46_007182</name>
</gene>
<keyword evidence="17" id="KW-0175">Coiled coil</keyword>
<proteinExistence type="inferred from homology"/>
<evidence type="ECO:0000313" key="18">
    <source>
        <dbReference type="EMBL" id="KAG2206187.1"/>
    </source>
</evidence>
<evidence type="ECO:0000256" key="7">
    <source>
        <dbReference type="ARBA" id="ARBA00022490"/>
    </source>
</evidence>
<dbReference type="AlphaFoldDB" id="A0A8H7R9E2"/>